<protein>
    <submittedName>
        <fullName evidence="1">Uncharacterized protein</fullName>
    </submittedName>
</protein>
<dbReference type="EMBL" id="MU393454">
    <property type="protein sequence ID" value="KAI4866769.1"/>
    <property type="molecule type" value="Genomic_DNA"/>
</dbReference>
<name>A0ACB9Z4R7_9PEZI</name>
<keyword evidence="2" id="KW-1185">Reference proteome</keyword>
<dbReference type="Proteomes" id="UP001497700">
    <property type="component" value="Unassembled WGS sequence"/>
</dbReference>
<reference evidence="1 2" key="1">
    <citation type="journal article" date="2022" name="New Phytol.">
        <title>Ecological generalism drives hyperdiversity of secondary metabolite gene clusters in xylarialean endophytes.</title>
        <authorList>
            <person name="Franco M.E.E."/>
            <person name="Wisecaver J.H."/>
            <person name="Arnold A.E."/>
            <person name="Ju Y.M."/>
            <person name="Slot J.C."/>
            <person name="Ahrendt S."/>
            <person name="Moore L.P."/>
            <person name="Eastman K.E."/>
            <person name="Scott K."/>
            <person name="Konkel Z."/>
            <person name="Mondo S.J."/>
            <person name="Kuo A."/>
            <person name="Hayes R.D."/>
            <person name="Haridas S."/>
            <person name="Andreopoulos B."/>
            <person name="Riley R."/>
            <person name="LaButti K."/>
            <person name="Pangilinan J."/>
            <person name="Lipzen A."/>
            <person name="Amirebrahimi M."/>
            <person name="Yan J."/>
            <person name="Adam C."/>
            <person name="Keymanesh K."/>
            <person name="Ng V."/>
            <person name="Louie K."/>
            <person name="Northen T."/>
            <person name="Drula E."/>
            <person name="Henrissat B."/>
            <person name="Hsieh H.M."/>
            <person name="Youens-Clark K."/>
            <person name="Lutzoni F."/>
            <person name="Miadlikowska J."/>
            <person name="Eastwood D.C."/>
            <person name="Hamelin R.C."/>
            <person name="Grigoriev I.V."/>
            <person name="U'Ren J.M."/>
        </authorList>
    </citation>
    <scope>NUCLEOTIDE SEQUENCE [LARGE SCALE GENOMIC DNA]</scope>
    <source>
        <strain evidence="1 2">CBS 119005</strain>
    </source>
</reference>
<accession>A0ACB9Z4R7</accession>
<proteinExistence type="predicted"/>
<evidence type="ECO:0000313" key="2">
    <source>
        <dbReference type="Proteomes" id="UP001497700"/>
    </source>
</evidence>
<organism evidence="1 2">
    <name type="scientific">Hypoxylon rubiginosum</name>
    <dbReference type="NCBI Taxonomy" id="110542"/>
    <lineage>
        <taxon>Eukaryota</taxon>
        <taxon>Fungi</taxon>
        <taxon>Dikarya</taxon>
        <taxon>Ascomycota</taxon>
        <taxon>Pezizomycotina</taxon>
        <taxon>Sordariomycetes</taxon>
        <taxon>Xylariomycetidae</taxon>
        <taxon>Xylariales</taxon>
        <taxon>Hypoxylaceae</taxon>
        <taxon>Hypoxylon</taxon>
    </lineage>
</organism>
<gene>
    <name evidence="1" type="ORF">F4820DRAFT_468522</name>
</gene>
<comment type="caution">
    <text evidence="1">The sequence shown here is derived from an EMBL/GenBank/DDBJ whole genome shotgun (WGS) entry which is preliminary data.</text>
</comment>
<evidence type="ECO:0000313" key="1">
    <source>
        <dbReference type="EMBL" id="KAI4866769.1"/>
    </source>
</evidence>
<sequence>MSSFITQATIDCLMALPLALPSLTVGGTSMRKYVKIKIITLHWQGEVLDDLPYGPAEEAKMLTETFANWGWQTEDYMIPLEKTVERTKSFLRDAVKGSNSDELLVVYYVGHGGSYSKGPTSQSFVVGRQGSSDADVVVLEWPVIRSVLEAAPCDVVMFLNCCHGAEAWVSRNLEQDKYIGPDGKLMCILAAASEKQVAFMEQWTSFGTLLKKVLDSTRSGLSSNKSISIAMLVQAMKDEIKASGSFWVAEVVRGPIYLQPMEPRAHYPVTNGEIKLHPMSGLQGLFIIRLYRRLSGPAGQYWEKLE</sequence>